<gene>
    <name evidence="1" type="ORF">yberc0001_10790</name>
</gene>
<name>A0ABM9XYP1_YERBE</name>
<keyword evidence="2" id="KW-1185">Reference proteome</keyword>
<dbReference type="EMBL" id="AALC02000025">
    <property type="protein sequence ID" value="EEQ06520.1"/>
    <property type="molecule type" value="Genomic_DNA"/>
</dbReference>
<protein>
    <submittedName>
        <fullName evidence="1">Uncharacterized protein</fullName>
    </submittedName>
</protein>
<dbReference type="Proteomes" id="UP000010319">
    <property type="component" value="Unassembled WGS sequence"/>
</dbReference>
<accession>A0ABM9XYP1</accession>
<evidence type="ECO:0000313" key="1">
    <source>
        <dbReference type="EMBL" id="EEQ06520.1"/>
    </source>
</evidence>
<organism evidence="1 2">
    <name type="scientific">Yersinia bercovieri ATCC 43970</name>
    <dbReference type="NCBI Taxonomy" id="349968"/>
    <lineage>
        <taxon>Bacteria</taxon>
        <taxon>Pseudomonadati</taxon>
        <taxon>Pseudomonadota</taxon>
        <taxon>Gammaproteobacteria</taxon>
        <taxon>Enterobacterales</taxon>
        <taxon>Yersiniaceae</taxon>
        <taxon>Yersinia</taxon>
    </lineage>
</organism>
<comment type="caution">
    <text evidence="1">The sequence shown here is derived from an EMBL/GenBank/DDBJ whole genome shotgun (WGS) entry which is preliminary data.</text>
</comment>
<sequence length="59" mass="6230">MLARSFIFNRIAVSISNYGIESNAIYVLPPTLAITLATSVLVLADSIQVSPLASVVVLP</sequence>
<reference evidence="1" key="1">
    <citation type="submission" date="2008-12" db="EMBL/GenBank/DDBJ databases">
        <title>Annotation of the Yersinia bercovieri ATCC 43970 genome.</title>
        <authorList>
            <person name="Read T.D."/>
            <person name="Akmal A."/>
            <person name="Bishop-Lilly K."/>
            <person name="Chen P.E."/>
            <person name="Cook C."/>
            <person name="Kiley M.P."/>
            <person name="Lentz S."/>
            <person name="Mateczun A."/>
            <person name="Nagarajan N."/>
            <person name="Nolan N."/>
            <person name="Osborne B.I."/>
            <person name="Pop M."/>
            <person name="Sozhamannan S."/>
            <person name="Stewart A.C."/>
            <person name="Sulakvelidze A."/>
            <person name="Thomason B."/>
            <person name="Willner K."/>
            <person name="Zwick M.E."/>
        </authorList>
    </citation>
    <scope>NUCLEOTIDE SEQUENCE [LARGE SCALE GENOMIC DNA]</scope>
    <source>
        <strain evidence="1">ATCC 43970</strain>
    </source>
</reference>
<proteinExistence type="predicted"/>
<evidence type="ECO:0000313" key="2">
    <source>
        <dbReference type="Proteomes" id="UP000010319"/>
    </source>
</evidence>